<dbReference type="EMBL" id="PDCK01000041">
    <property type="protein sequence ID" value="PRQ42981.1"/>
    <property type="molecule type" value="Genomic_DNA"/>
</dbReference>
<proteinExistence type="predicted"/>
<dbReference type="Gramene" id="PRQ42981">
    <property type="protein sequence ID" value="PRQ42981"/>
    <property type="gene ID" value="RchiOBHm_Chr3g0463501"/>
</dbReference>
<sequence>MVSEITEEKDDESSYFVDPQVQKERIWRIIEYQKSLYQSSASSSSSSSSAASCSSFSSSQKRSSSLSLVQGGNTSSQISEIIEEKNDEDSCCVDPEAQRERIRRIIEHQKSLWQSSSSSSSLSSSAASCSSFSSSRKSGSLLSLMKVGNTSLKRLFEMEHTSLANHFDDLSGSPVIKPILLWGSDTDNEREIYNPWPSIMQFGPRNDSRIDRQSKFASDGSVIESDGFHNREVRTGNRKLTRKKSFRRLPGFGIWRCGGYRMRLRLRRLRIAFCRRKY</sequence>
<gene>
    <name evidence="1" type="ORF">RchiOBHm_Chr3g0463501</name>
</gene>
<dbReference type="AlphaFoldDB" id="A0A2P6R994"/>
<accession>A0A2P6R994</accession>
<evidence type="ECO:0000313" key="1">
    <source>
        <dbReference type="EMBL" id="PRQ42981.1"/>
    </source>
</evidence>
<protein>
    <submittedName>
        <fullName evidence="1">Uncharacterized protein</fullName>
    </submittedName>
</protein>
<dbReference type="Proteomes" id="UP000238479">
    <property type="component" value="Chromosome 3"/>
</dbReference>
<name>A0A2P6R994_ROSCH</name>
<evidence type="ECO:0000313" key="2">
    <source>
        <dbReference type="Proteomes" id="UP000238479"/>
    </source>
</evidence>
<reference evidence="1 2" key="1">
    <citation type="journal article" date="2018" name="Nat. Genet.">
        <title>The Rosa genome provides new insights in the design of modern roses.</title>
        <authorList>
            <person name="Bendahmane M."/>
        </authorList>
    </citation>
    <scope>NUCLEOTIDE SEQUENCE [LARGE SCALE GENOMIC DNA]</scope>
    <source>
        <strain evidence="2">cv. Old Blush</strain>
    </source>
</reference>
<dbReference type="OMA" id="HTSLANH"/>
<comment type="caution">
    <text evidence="1">The sequence shown here is derived from an EMBL/GenBank/DDBJ whole genome shotgun (WGS) entry which is preliminary data.</text>
</comment>
<dbReference type="OrthoDB" id="1703537at2759"/>
<organism evidence="1 2">
    <name type="scientific">Rosa chinensis</name>
    <name type="common">China rose</name>
    <dbReference type="NCBI Taxonomy" id="74649"/>
    <lineage>
        <taxon>Eukaryota</taxon>
        <taxon>Viridiplantae</taxon>
        <taxon>Streptophyta</taxon>
        <taxon>Embryophyta</taxon>
        <taxon>Tracheophyta</taxon>
        <taxon>Spermatophyta</taxon>
        <taxon>Magnoliopsida</taxon>
        <taxon>eudicotyledons</taxon>
        <taxon>Gunneridae</taxon>
        <taxon>Pentapetalae</taxon>
        <taxon>rosids</taxon>
        <taxon>fabids</taxon>
        <taxon>Rosales</taxon>
        <taxon>Rosaceae</taxon>
        <taxon>Rosoideae</taxon>
        <taxon>Rosoideae incertae sedis</taxon>
        <taxon>Rosa</taxon>
    </lineage>
</organism>
<keyword evidence="2" id="KW-1185">Reference proteome</keyword>